<gene>
    <name evidence="2" type="ORF">N8I84_02100</name>
</gene>
<evidence type="ECO:0000259" key="1">
    <source>
        <dbReference type="Pfam" id="PF04248"/>
    </source>
</evidence>
<dbReference type="InterPro" id="IPR007361">
    <property type="entry name" value="DUF427"/>
</dbReference>
<keyword evidence="3" id="KW-1185">Reference proteome</keyword>
<dbReference type="Proteomes" id="UP001061298">
    <property type="component" value="Chromosome"/>
</dbReference>
<evidence type="ECO:0000313" key="2">
    <source>
        <dbReference type="EMBL" id="UXY17677.1"/>
    </source>
</evidence>
<name>A0ABY6DTK2_9ACTN</name>
<feature type="domain" description="DUF427" evidence="1">
    <location>
        <begin position="1"/>
        <end position="79"/>
    </location>
</feature>
<dbReference type="Gene3D" id="2.170.150.40">
    <property type="entry name" value="Domain of unknown function (DUF427)"/>
    <property type="match status" value="1"/>
</dbReference>
<dbReference type="PANTHER" id="PTHR34310:SF5">
    <property type="entry name" value="DUF427 DOMAIN PROTEIN (AFU_ORTHOLOGUE AFUA_3G02220)"/>
    <property type="match status" value="1"/>
</dbReference>
<dbReference type="Pfam" id="PF04248">
    <property type="entry name" value="NTP_transf_9"/>
    <property type="match status" value="1"/>
</dbReference>
<sequence>MRATIQGRVLAEASDDEIVMIEGNVYFPPGTVAQELLSESETPYTCPWKGRSQYFNAVIDGKVVDDVGWSYPAPLASAVKRVGRDFSKFVAFSPFVTVDSHG</sequence>
<protein>
    <submittedName>
        <fullName evidence="2">DUF427 domain-containing protein</fullName>
    </submittedName>
</protein>
<evidence type="ECO:0000313" key="3">
    <source>
        <dbReference type="Proteomes" id="UP001061298"/>
    </source>
</evidence>
<dbReference type="RefSeq" id="WP_263227701.1">
    <property type="nucleotide sequence ID" value="NZ_CP106793.1"/>
</dbReference>
<accession>A0ABY6DTK2</accession>
<reference evidence="2" key="1">
    <citation type="submission" date="2022-10" db="EMBL/GenBank/DDBJ databases">
        <authorList>
            <person name="Mo P."/>
        </authorList>
    </citation>
    <scope>NUCLEOTIDE SEQUENCE</scope>
    <source>
        <strain evidence="2">HUAS 13-4</strain>
    </source>
</reference>
<dbReference type="EMBL" id="CP106793">
    <property type="protein sequence ID" value="UXY17677.1"/>
    <property type="molecule type" value="Genomic_DNA"/>
</dbReference>
<dbReference type="PANTHER" id="PTHR34310">
    <property type="entry name" value="DUF427 DOMAIN PROTEIN (AFU_ORTHOLOGUE AFUA_3G02220)"/>
    <property type="match status" value="1"/>
</dbReference>
<proteinExistence type="predicted"/>
<organism evidence="2 3">
    <name type="scientific">Streptomyces cynarae</name>
    <dbReference type="NCBI Taxonomy" id="2981134"/>
    <lineage>
        <taxon>Bacteria</taxon>
        <taxon>Bacillati</taxon>
        <taxon>Actinomycetota</taxon>
        <taxon>Actinomycetes</taxon>
        <taxon>Kitasatosporales</taxon>
        <taxon>Streptomycetaceae</taxon>
        <taxon>Streptomyces</taxon>
    </lineage>
</organism>
<dbReference type="InterPro" id="IPR038694">
    <property type="entry name" value="DUF427_sf"/>
</dbReference>